<keyword evidence="4" id="KW-1185">Reference proteome</keyword>
<proteinExistence type="predicted"/>
<feature type="domain" description="Aspartyl/asparaginy/proline hydroxylase" evidence="1">
    <location>
        <begin position="88"/>
        <end position="243"/>
    </location>
</feature>
<dbReference type="RefSeq" id="WP_143174215.1">
    <property type="nucleotide sequence ID" value="NZ_FQVN01000005.1"/>
</dbReference>
<dbReference type="OrthoDB" id="21665at2"/>
<reference evidence="2" key="1">
    <citation type="journal article" date="2007" name="Mol. Biosyst.">
        <title>The tallysomycin biosynthetic gene cluster from Streptoalloteichus hindustanus E465-94 ATCC 31158 unveiling new insights into the biosynthesis of the bleomycin family of antitumor antibiotics.</title>
        <authorList>
            <person name="Tao M."/>
            <person name="Wang L."/>
            <person name="Wendt-Pienkowski E."/>
            <person name="George N.P."/>
            <person name="Galm U."/>
            <person name="Zhang G."/>
            <person name="Coughlin J.M."/>
            <person name="Shen B."/>
        </authorList>
    </citation>
    <scope>NUCLEOTIDE SEQUENCE</scope>
    <source>
        <strain evidence="2">ATCC 31158</strain>
    </source>
</reference>
<evidence type="ECO:0000313" key="4">
    <source>
        <dbReference type="Proteomes" id="UP000184501"/>
    </source>
</evidence>
<dbReference type="EMBL" id="FQVN01000005">
    <property type="protein sequence ID" value="SHF86386.1"/>
    <property type="molecule type" value="Genomic_DNA"/>
</dbReference>
<name>A4KUD1_STRHI</name>
<evidence type="ECO:0000259" key="1">
    <source>
        <dbReference type="Pfam" id="PF05118"/>
    </source>
</evidence>
<dbReference type="InterPro" id="IPR039038">
    <property type="entry name" value="ASPH"/>
</dbReference>
<dbReference type="InterPro" id="IPR007803">
    <property type="entry name" value="Asp/Arg/Pro-Hydrxlase"/>
</dbReference>
<dbReference type="GO" id="GO:0062101">
    <property type="term" value="F:peptidyl-aspartic acid 3-dioxygenase activity"/>
    <property type="evidence" value="ECO:0007669"/>
    <property type="project" value="InterPro"/>
</dbReference>
<dbReference type="Proteomes" id="UP000184501">
    <property type="component" value="Unassembled WGS sequence"/>
</dbReference>
<evidence type="ECO:0000313" key="2">
    <source>
        <dbReference type="EMBL" id="ABL74959.1"/>
    </source>
</evidence>
<dbReference type="PANTHER" id="PTHR12366:SF32">
    <property type="entry name" value="ASPARTATE BETA-HYDROXYLASE ISOFORM X1"/>
    <property type="match status" value="1"/>
</dbReference>
<organism evidence="2">
    <name type="scientific">Streptoalloteichus hindustanus</name>
    <dbReference type="NCBI Taxonomy" id="2017"/>
    <lineage>
        <taxon>Bacteria</taxon>
        <taxon>Bacillati</taxon>
        <taxon>Actinomycetota</taxon>
        <taxon>Actinomycetes</taxon>
        <taxon>Pseudonocardiales</taxon>
        <taxon>Pseudonocardiaceae</taxon>
        <taxon>Streptoalloteichus</taxon>
    </lineage>
</organism>
<dbReference type="Gene3D" id="2.60.120.330">
    <property type="entry name" value="B-lactam Antibiotic, Isopenicillin N Synthase, Chain"/>
    <property type="match status" value="1"/>
</dbReference>
<dbReference type="EMBL" id="EF032505">
    <property type="protein sequence ID" value="ABL74959.1"/>
    <property type="molecule type" value="Genomic_DNA"/>
</dbReference>
<sequence>MAGEQGNGASEGVGTRAYLMQMVRRYYGNLIDAWHYSGQPERAWECAEQAVRQGVWEQPMQRAREHIPGLAAQPVHDPSQFWFISYLEENYARIRAEVEQVLDQPLDPVRPTVEDRALIRKGSWKQAHLFRDGRWRDEVCARFPVTASILEQVPEVTTLSPGVITMSRVSPGTHIMPHCGPTNAVLRIHLPLIIPAGLTLRVAGQDLRWVEGKCLIFDDSFEHEVRHDGTEDRVVLILDMLHPDLGGDQRERLLQRRLTFEEQMVDFLKEHGMDRMETRDDGVVFRPNPTVRDELAYYMAVTGVTGAELRGNEVVWHRSEERPA</sequence>
<accession>A4KUD1</accession>
<evidence type="ECO:0000313" key="3">
    <source>
        <dbReference type="EMBL" id="SHF86386.1"/>
    </source>
</evidence>
<dbReference type="Pfam" id="PF05118">
    <property type="entry name" value="Asp_Arg_Hydrox"/>
    <property type="match status" value="1"/>
</dbReference>
<dbReference type="AlphaFoldDB" id="A4KUD1"/>
<dbReference type="PANTHER" id="PTHR12366">
    <property type="entry name" value="ASPARTYL/ASPARAGINYL BETA-HYDROXYLASE"/>
    <property type="match status" value="1"/>
</dbReference>
<dbReference type="STRING" id="2017.SAMN05444320_105269"/>
<dbReference type="InterPro" id="IPR027443">
    <property type="entry name" value="IPNS-like_sf"/>
</dbReference>
<gene>
    <name evidence="2" type="primary">tlmH</name>
    <name evidence="3" type="ORF">SAMN05444320_105269</name>
</gene>
<dbReference type="SUPFAM" id="SSF51197">
    <property type="entry name" value="Clavaminate synthase-like"/>
    <property type="match status" value="1"/>
</dbReference>
<reference evidence="3 4" key="2">
    <citation type="submission" date="2016-11" db="EMBL/GenBank/DDBJ databases">
        <authorList>
            <person name="Jaros S."/>
            <person name="Januszkiewicz K."/>
            <person name="Wedrychowicz H."/>
        </authorList>
    </citation>
    <scope>NUCLEOTIDE SEQUENCE [LARGE SCALE GENOMIC DNA]</scope>
    <source>
        <strain evidence="3 4">DSM 44523</strain>
    </source>
</reference>
<protein>
    <submittedName>
        <fullName evidence="3">Aspartate beta-hydroxylase</fullName>
    </submittedName>
    <submittedName>
        <fullName evidence="2">TlmH</fullName>
    </submittedName>
</protein>